<dbReference type="PROSITE" id="PS00144">
    <property type="entry name" value="ASN_GLN_ASE_1"/>
    <property type="match status" value="1"/>
</dbReference>
<dbReference type="GO" id="GO:0006528">
    <property type="term" value="P:asparagine metabolic process"/>
    <property type="evidence" value="ECO:0007669"/>
    <property type="project" value="UniProtKB-ARBA"/>
</dbReference>
<reference evidence="3" key="1">
    <citation type="submission" date="2017-02" db="UniProtKB">
        <authorList>
            <consortium name="WormBaseParasite"/>
        </authorList>
    </citation>
    <scope>IDENTIFICATION</scope>
</reference>
<evidence type="ECO:0000313" key="2">
    <source>
        <dbReference type="Proteomes" id="UP000036681"/>
    </source>
</evidence>
<evidence type="ECO:0000313" key="3">
    <source>
        <dbReference type="WBParaSite" id="ALUE_0002331301-mRNA-1"/>
    </source>
</evidence>
<proteinExistence type="predicted"/>
<name>A0A0M3IX35_ASCLU</name>
<sequence>MNAINVISDKLGPVQISRLCNKSMQIFVMQIFATNLYYRICCNHILINIVTDWLLTTIVMSYLNSFLRNTRTFKDGLRVLPLISRSFCKETMRPTGSIPTNPRILVINTGGTISMNKINGG</sequence>
<dbReference type="AlphaFoldDB" id="A0A0M3IX35"/>
<evidence type="ECO:0000256" key="1">
    <source>
        <dbReference type="PROSITE-ProRule" id="PRU10099"/>
    </source>
</evidence>
<accession>A0A0M3IX35</accession>
<protein>
    <submittedName>
        <fullName evidence="3">Asparaginase</fullName>
    </submittedName>
</protein>
<keyword evidence="2" id="KW-1185">Reference proteome</keyword>
<dbReference type="InterPro" id="IPR020827">
    <property type="entry name" value="Asparaginase/glutaminase_AS1"/>
</dbReference>
<feature type="active site" evidence="1">
    <location>
        <position position="112"/>
    </location>
</feature>
<dbReference type="WBParaSite" id="ALUE_0002331301-mRNA-1">
    <property type="protein sequence ID" value="ALUE_0002331301-mRNA-1"/>
    <property type="gene ID" value="ALUE_0002331301"/>
</dbReference>
<dbReference type="Proteomes" id="UP000036681">
    <property type="component" value="Unplaced"/>
</dbReference>
<organism evidence="2 3">
    <name type="scientific">Ascaris lumbricoides</name>
    <name type="common">Giant roundworm</name>
    <dbReference type="NCBI Taxonomy" id="6252"/>
    <lineage>
        <taxon>Eukaryota</taxon>
        <taxon>Metazoa</taxon>
        <taxon>Ecdysozoa</taxon>
        <taxon>Nematoda</taxon>
        <taxon>Chromadorea</taxon>
        <taxon>Rhabditida</taxon>
        <taxon>Spirurina</taxon>
        <taxon>Ascaridomorpha</taxon>
        <taxon>Ascaridoidea</taxon>
        <taxon>Ascarididae</taxon>
        <taxon>Ascaris</taxon>
    </lineage>
</organism>